<feature type="non-terminal residue" evidence="1">
    <location>
        <position position="155"/>
    </location>
</feature>
<evidence type="ECO:0008006" key="2">
    <source>
        <dbReference type="Google" id="ProtNLM"/>
    </source>
</evidence>
<accession>A0A0K8TI36</accession>
<feature type="non-terminal residue" evidence="1">
    <location>
        <position position="1"/>
    </location>
</feature>
<organism evidence="1">
    <name type="scientific">Lygus hesperus</name>
    <name type="common">Western plant bug</name>
    <dbReference type="NCBI Taxonomy" id="30085"/>
    <lineage>
        <taxon>Eukaryota</taxon>
        <taxon>Metazoa</taxon>
        <taxon>Ecdysozoa</taxon>
        <taxon>Arthropoda</taxon>
        <taxon>Hexapoda</taxon>
        <taxon>Insecta</taxon>
        <taxon>Pterygota</taxon>
        <taxon>Neoptera</taxon>
        <taxon>Paraneoptera</taxon>
        <taxon>Hemiptera</taxon>
        <taxon>Heteroptera</taxon>
        <taxon>Panheteroptera</taxon>
        <taxon>Cimicomorpha</taxon>
        <taxon>Miridae</taxon>
        <taxon>Mirini</taxon>
        <taxon>Lygus</taxon>
    </lineage>
</organism>
<proteinExistence type="predicted"/>
<protein>
    <recommendedName>
        <fullName evidence="2">Cysteine-rich motor neuron 1 protein</fullName>
    </recommendedName>
</protein>
<dbReference type="EMBL" id="GBRD01000549">
    <property type="protein sequence ID" value="JAG65272.1"/>
    <property type="molecule type" value="Transcribed_RNA"/>
</dbReference>
<evidence type="ECO:0000313" key="1">
    <source>
        <dbReference type="EMBL" id="JAG65272.1"/>
    </source>
</evidence>
<dbReference type="AlphaFoldDB" id="A0A0K8TI36"/>
<reference evidence="1" key="1">
    <citation type="submission" date="2014-09" db="EMBL/GenBank/DDBJ databases">
        <authorList>
            <person name="Magalhaes I.L.F."/>
            <person name="Oliveira U."/>
            <person name="Santos F.R."/>
            <person name="Vidigal T.H.D.A."/>
            <person name="Brescovit A.D."/>
            <person name="Santos A.J."/>
        </authorList>
    </citation>
    <scope>NUCLEOTIDE SEQUENCE</scope>
</reference>
<name>A0A0K8TI36_LYGHE</name>
<sequence length="155" mass="16673">PGSCCDVYYCGNTPPAVFCPPGSVPTADGSACQCDIASCPMPICDPGYMLRVVQYATPQFPKCCDIYNCLQIKCPADSMMENGNCVCTPNYCQPPPCGPGHEAVLMNHGTGKPGDCCDLYVCQKNYFPNNWCPPYHLKTPDGCVCSPELCPRPPS</sequence>